<dbReference type="PRINTS" id="PR00039">
    <property type="entry name" value="HTHLYSR"/>
</dbReference>
<evidence type="ECO:0000256" key="4">
    <source>
        <dbReference type="ARBA" id="ARBA00023125"/>
    </source>
</evidence>
<dbReference type="InterPro" id="IPR000847">
    <property type="entry name" value="LysR_HTH_N"/>
</dbReference>
<dbReference type="GO" id="GO:0003677">
    <property type="term" value="F:DNA binding"/>
    <property type="evidence" value="ECO:0007669"/>
    <property type="project" value="UniProtKB-KW"/>
</dbReference>
<dbReference type="Gene3D" id="1.10.10.10">
    <property type="entry name" value="Winged helix-like DNA-binding domain superfamily/Winged helix DNA-binding domain"/>
    <property type="match status" value="1"/>
</dbReference>
<dbReference type="RefSeq" id="WP_027314536.1">
    <property type="nucleotide sequence ID" value="NZ_JACIDC010000001.1"/>
</dbReference>
<dbReference type="InterPro" id="IPR036390">
    <property type="entry name" value="WH_DNA-bd_sf"/>
</dbReference>
<dbReference type="PANTHER" id="PTHR30118:SF15">
    <property type="entry name" value="TRANSCRIPTIONAL REGULATORY PROTEIN"/>
    <property type="match status" value="1"/>
</dbReference>
<dbReference type="SUPFAM" id="SSF53850">
    <property type="entry name" value="Periplasmic binding protein-like II"/>
    <property type="match status" value="1"/>
</dbReference>
<dbReference type="InterPro" id="IPR050389">
    <property type="entry name" value="LysR-type_TF"/>
</dbReference>
<feature type="domain" description="HTH lysR-type" evidence="6">
    <location>
        <begin position="4"/>
        <end position="61"/>
    </location>
</feature>
<organism evidence="7 8">
    <name type="scientific">Microvirga flocculans</name>
    <dbReference type="NCBI Taxonomy" id="217168"/>
    <lineage>
        <taxon>Bacteria</taxon>
        <taxon>Pseudomonadati</taxon>
        <taxon>Pseudomonadota</taxon>
        <taxon>Alphaproteobacteria</taxon>
        <taxon>Hyphomicrobiales</taxon>
        <taxon>Methylobacteriaceae</taxon>
        <taxon>Microvirga</taxon>
    </lineage>
</organism>
<keyword evidence="5" id="KW-0804">Transcription</keyword>
<dbReference type="Proteomes" id="UP000519439">
    <property type="component" value="Unassembled WGS sequence"/>
</dbReference>
<evidence type="ECO:0000256" key="1">
    <source>
        <dbReference type="ARBA" id="ARBA00009437"/>
    </source>
</evidence>
<accession>A0A7W6N6J1</accession>
<dbReference type="Pfam" id="PF03466">
    <property type="entry name" value="LysR_substrate"/>
    <property type="match status" value="1"/>
</dbReference>
<dbReference type="Pfam" id="PF00126">
    <property type="entry name" value="HTH_1"/>
    <property type="match status" value="1"/>
</dbReference>
<dbReference type="InterPro" id="IPR037402">
    <property type="entry name" value="YidZ_PBP2"/>
</dbReference>
<proteinExistence type="inferred from homology"/>
<dbReference type="AlphaFoldDB" id="A0A7W6N6J1"/>
<protein>
    <submittedName>
        <fullName evidence="7">DNA-binding transcriptional LysR family regulator</fullName>
    </submittedName>
</protein>
<evidence type="ECO:0000256" key="3">
    <source>
        <dbReference type="ARBA" id="ARBA00023015"/>
    </source>
</evidence>
<keyword evidence="8" id="KW-1185">Reference proteome</keyword>
<dbReference type="Gene3D" id="3.40.190.10">
    <property type="entry name" value="Periplasmic binding protein-like II"/>
    <property type="match status" value="2"/>
</dbReference>
<dbReference type="SUPFAM" id="SSF46785">
    <property type="entry name" value="Winged helix' DNA-binding domain"/>
    <property type="match status" value="1"/>
</dbReference>
<comment type="similarity">
    <text evidence="1">Belongs to the LysR transcriptional regulatory family.</text>
</comment>
<keyword evidence="3" id="KW-0805">Transcription regulation</keyword>
<dbReference type="InterPro" id="IPR005119">
    <property type="entry name" value="LysR_subst-bd"/>
</dbReference>
<name>A0A7W6N6J1_9HYPH</name>
<dbReference type="PANTHER" id="PTHR30118">
    <property type="entry name" value="HTH-TYPE TRANSCRIPTIONAL REGULATOR LEUO-RELATED"/>
    <property type="match status" value="1"/>
</dbReference>
<dbReference type="InterPro" id="IPR036388">
    <property type="entry name" value="WH-like_DNA-bd_sf"/>
</dbReference>
<evidence type="ECO:0000259" key="6">
    <source>
        <dbReference type="PROSITE" id="PS50931"/>
    </source>
</evidence>
<dbReference type="PROSITE" id="PS50931">
    <property type="entry name" value="HTH_LYSR"/>
    <property type="match status" value="1"/>
</dbReference>
<evidence type="ECO:0000256" key="5">
    <source>
        <dbReference type="ARBA" id="ARBA00023163"/>
    </source>
</evidence>
<dbReference type="EMBL" id="JACIDC010000001">
    <property type="protein sequence ID" value="MBB4038671.1"/>
    <property type="molecule type" value="Genomic_DNA"/>
</dbReference>
<evidence type="ECO:0000313" key="7">
    <source>
        <dbReference type="EMBL" id="MBB4038671.1"/>
    </source>
</evidence>
<reference evidence="7 8" key="1">
    <citation type="submission" date="2020-08" db="EMBL/GenBank/DDBJ databases">
        <title>Genomic Encyclopedia of Type Strains, Phase IV (KMG-IV): sequencing the most valuable type-strain genomes for metagenomic binning, comparative biology and taxonomic classification.</title>
        <authorList>
            <person name="Goeker M."/>
        </authorList>
    </citation>
    <scope>NUCLEOTIDE SEQUENCE [LARGE SCALE GENOMIC DNA]</scope>
    <source>
        <strain evidence="7 8">DSM 15743</strain>
    </source>
</reference>
<gene>
    <name evidence="7" type="ORF">GGR34_000300</name>
</gene>
<evidence type="ECO:0000256" key="2">
    <source>
        <dbReference type="ARBA" id="ARBA00022458"/>
    </source>
</evidence>
<evidence type="ECO:0000313" key="8">
    <source>
        <dbReference type="Proteomes" id="UP000519439"/>
    </source>
</evidence>
<keyword evidence="2" id="KW-0536">Nodulation</keyword>
<keyword evidence="4 7" id="KW-0238">DNA-binding</keyword>
<dbReference type="CDD" id="cd08417">
    <property type="entry name" value="PBP2_Nitroaromatics_like"/>
    <property type="match status" value="1"/>
</dbReference>
<sequence>MPHLEPRLLEAFLAIYRTRSVTAAAEALHVSQPTMSGHLRRLRDHFRDSLFVRNASELLPTTRADSIKPVIERILADLQLLSEEATVWDPQTSERRFRLLASVYSQAVILPDLDRALRDRAPGIRMVIEEPGGASDVDAIDLAFWPQHAVPPHHRMQALFRDRLVCLHDRLGGPGTGKIDLDTFCSVEHVLLAPAPSRLHDAVDHALHKLGKRRRVGLTVSQHGSLAQLVQGARRLAILPERLTSTLAGSALCVSPLPVEVEPFQLVMSWPPSLHGDPGHRWFRETVLSAVRTSPKVMQP</sequence>
<dbReference type="GO" id="GO:0003700">
    <property type="term" value="F:DNA-binding transcription factor activity"/>
    <property type="evidence" value="ECO:0007669"/>
    <property type="project" value="InterPro"/>
</dbReference>
<comment type="caution">
    <text evidence="7">The sequence shown here is derived from an EMBL/GenBank/DDBJ whole genome shotgun (WGS) entry which is preliminary data.</text>
</comment>